<proteinExistence type="predicted"/>
<dbReference type="Proteomes" id="UP000318937">
    <property type="component" value="Unassembled WGS sequence"/>
</dbReference>
<dbReference type="InterPro" id="IPR011256">
    <property type="entry name" value="Reg_factor_effector_dom_sf"/>
</dbReference>
<evidence type="ECO:0000313" key="2">
    <source>
        <dbReference type="EMBL" id="TQR11013.1"/>
    </source>
</evidence>
<dbReference type="AlphaFoldDB" id="A0A544T0M4"/>
<reference evidence="2 3" key="1">
    <citation type="submission" date="2019-05" db="EMBL/GenBank/DDBJ databases">
        <title>Psychrobacillus vulpis sp. nov., a new species isolated from feces of a red fox that inhabits in The Tablas de Daimiel Natural Park, Albacete, Spain.</title>
        <authorList>
            <person name="Rodriguez M."/>
            <person name="Reina J.C."/>
            <person name="Bejar V."/>
            <person name="Llamas I."/>
        </authorList>
    </citation>
    <scope>NUCLEOTIDE SEQUENCE [LARGE SCALE GENOMIC DNA]</scope>
    <source>
        <strain evidence="2 3">NHI-2</strain>
    </source>
</reference>
<keyword evidence="3" id="KW-1185">Reference proteome</keyword>
<dbReference type="PANTHER" id="PTHR36444:SF2">
    <property type="entry name" value="TRANSCRIPTIONAL REGULATOR PROTEIN YOBU-RELATED"/>
    <property type="match status" value="1"/>
</dbReference>
<dbReference type="Gene3D" id="3.20.80.10">
    <property type="entry name" value="Regulatory factor, effector binding domain"/>
    <property type="match status" value="1"/>
</dbReference>
<dbReference type="OrthoDB" id="3173400at2"/>
<gene>
    <name evidence="2" type="ORF">FG383_14440</name>
</gene>
<evidence type="ECO:0000313" key="3">
    <source>
        <dbReference type="Proteomes" id="UP000318937"/>
    </source>
</evidence>
<feature type="domain" description="AraC effector-binding" evidence="1">
    <location>
        <begin position="1"/>
        <end position="127"/>
    </location>
</feature>
<dbReference type="InterPro" id="IPR029441">
    <property type="entry name" value="Cass2"/>
</dbReference>
<dbReference type="RefSeq" id="WP_142608098.1">
    <property type="nucleotide sequence ID" value="NZ_VDGG01000032.1"/>
</dbReference>
<comment type="caution">
    <text evidence="2">The sequence shown here is derived from an EMBL/GenBank/DDBJ whole genome shotgun (WGS) entry which is preliminary data.</text>
</comment>
<organism evidence="2 3">
    <name type="scientific">Psychrobacillus soli</name>
    <dbReference type="NCBI Taxonomy" id="1543965"/>
    <lineage>
        <taxon>Bacteria</taxon>
        <taxon>Bacillati</taxon>
        <taxon>Bacillota</taxon>
        <taxon>Bacilli</taxon>
        <taxon>Bacillales</taxon>
        <taxon>Bacillaceae</taxon>
        <taxon>Psychrobacillus</taxon>
    </lineage>
</organism>
<dbReference type="InterPro" id="IPR053182">
    <property type="entry name" value="YobU-like_regulator"/>
</dbReference>
<dbReference type="Pfam" id="PF14526">
    <property type="entry name" value="Cass2"/>
    <property type="match status" value="1"/>
</dbReference>
<dbReference type="SMART" id="SM00871">
    <property type="entry name" value="AraC_E_bind"/>
    <property type="match status" value="1"/>
</dbReference>
<sequence length="130" mass="14838">MKESFFTKVIYGNTVRANNNNGSIFSKTWEEFLKNQVQGNIYAVYSNYESDYTGDFDFLIGTEEKHGDDNISIENGEYYIWEVKSKDLSGVGKAWSDIWNSDLPRAYTTDFEVYKTDGSIAIYLSVLASS</sequence>
<evidence type="ECO:0000259" key="1">
    <source>
        <dbReference type="SMART" id="SM00871"/>
    </source>
</evidence>
<dbReference type="PANTHER" id="PTHR36444">
    <property type="entry name" value="TRANSCRIPTIONAL REGULATOR PROTEIN YOBU-RELATED"/>
    <property type="match status" value="1"/>
</dbReference>
<dbReference type="EMBL" id="VDGG01000032">
    <property type="protein sequence ID" value="TQR11013.1"/>
    <property type="molecule type" value="Genomic_DNA"/>
</dbReference>
<dbReference type="InterPro" id="IPR010499">
    <property type="entry name" value="AraC_E-bd"/>
</dbReference>
<accession>A0A544T0M4</accession>
<dbReference type="SUPFAM" id="SSF55136">
    <property type="entry name" value="Probable bacterial effector-binding domain"/>
    <property type="match status" value="1"/>
</dbReference>
<protein>
    <submittedName>
        <fullName evidence="2">GyrI-like domain-containing protein</fullName>
    </submittedName>
</protein>
<name>A0A544T0M4_9BACI</name>